<comment type="caution">
    <text evidence="7">The sequence shown here is derived from an EMBL/GenBank/DDBJ whole genome shotgun (WGS) entry which is preliminary data.</text>
</comment>
<feature type="chain" id="PRO_5042818998" evidence="5">
    <location>
        <begin position="23"/>
        <end position="185"/>
    </location>
</feature>
<evidence type="ECO:0000313" key="8">
    <source>
        <dbReference type="Proteomes" id="UP000653275"/>
    </source>
</evidence>
<dbReference type="InterPro" id="IPR008966">
    <property type="entry name" value="Adhesion_dom_sf"/>
</dbReference>
<accession>A0AAP2AG20</accession>
<evidence type="ECO:0000256" key="1">
    <source>
        <dbReference type="ARBA" id="ARBA00004561"/>
    </source>
</evidence>
<organism evidence="7 8">
    <name type="scientific">Lelliottia amnigena</name>
    <name type="common">Enterobacter amnigenus</name>
    <dbReference type="NCBI Taxonomy" id="61646"/>
    <lineage>
        <taxon>Bacteria</taxon>
        <taxon>Pseudomonadati</taxon>
        <taxon>Pseudomonadota</taxon>
        <taxon>Gammaproteobacteria</taxon>
        <taxon>Enterobacterales</taxon>
        <taxon>Enterobacteriaceae</taxon>
        <taxon>Lelliottia</taxon>
    </lineage>
</organism>
<keyword evidence="3 5" id="KW-0732">Signal</keyword>
<dbReference type="RefSeq" id="WP_131488914.1">
    <property type="nucleotide sequence ID" value="NZ_JAENMR010000009.1"/>
</dbReference>
<comment type="subcellular location">
    <subcellularLocation>
        <location evidence="1">Fimbrium</location>
    </subcellularLocation>
</comment>
<dbReference type="Proteomes" id="UP000653275">
    <property type="component" value="Unassembled WGS sequence"/>
</dbReference>
<feature type="signal peptide" evidence="5">
    <location>
        <begin position="1"/>
        <end position="22"/>
    </location>
</feature>
<sequence length="185" mass="19183">MLNRKVILSGLLSLFITGSVNAGVNPSDQSATLNISGSVTDSEVAGCSVGVIGGNTILLESMDDTDLLNQDENGTHMTIVPLHIYGVKNLSDCYDVIQNGRLALRLTGQGDNATGTVLQNSGTATGVGIGIYNYDTTKPVLINNGNLEIKKDGTANLGLQSVKLSGQSATAGSMKGTLTVEIERL</sequence>
<dbReference type="AlphaFoldDB" id="A0AAP2AG20"/>
<dbReference type="PANTHER" id="PTHR33420:SF3">
    <property type="entry name" value="FIMBRIAL SUBUNIT ELFA"/>
    <property type="match status" value="1"/>
</dbReference>
<dbReference type="SUPFAM" id="SSF49401">
    <property type="entry name" value="Bacterial adhesins"/>
    <property type="match status" value="1"/>
</dbReference>
<evidence type="ECO:0000256" key="3">
    <source>
        <dbReference type="ARBA" id="ARBA00022729"/>
    </source>
</evidence>
<evidence type="ECO:0000256" key="5">
    <source>
        <dbReference type="SAM" id="SignalP"/>
    </source>
</evidence>
<dbReference type="EMBL" id="JAENMS010000009">
    <property type="protein sequence ID" value="MBL5935981.1"/>
    <property type="molecule type" value="Genomic_DNA"/>
</dbReference>
<dbReference type="Pfam" id="PF00419">
    <property type="entry name" value="Fimbrial"/>
    <property type="match status" value="1"/>
</dbReference>
<evidence type="ECO:0000259" key="6">
    <source>
        <dbReference type="Pfam" id="PF00419"/>
    </source>
</evidence>
<dbReference type="PANTHER" id="PTHR33420">
    <property type="entry name" value="FIMBRIAL SUBUNIT ELFA-RELATED"/>
    <property type="match status" value="1"/>
</dbReference>
<dbReference type="InterPro" id="IPR000259">
    <property type="entry name" value="Adhesion_dom_fimbrial"/>
</dbReference>
<comment type="similarity">
    <text evidence="2">Belongs to the fimbrial protein family.</text>
</comment>
<feature type="domain" description="Fimbrial-type adhesion" evidence="6">
    <location>
        <begin position="91"/>
        <end position="182"/>
    </location>
</feature>
<gene>
    <name evidence="7" type="ORF">I7V27_16195</name>
</gene>
<evidence type="ECO:0000256" key="2">
    <source>
        <dbReference type="ARBA" id="ARBA00006671"/>
    </source>
</evidence>
<evidence type="ECO:0000313" key="7">
    <source>
        <dbReference type="EMBL" id="MBL5935981.1"/>
    </source>
</evidence>
<dbReference type="Gene3D" id="2.60.40.1090">
    <property type="entry name" value="Fimbrial-type adhesion domain"/>
    <property type="match status" value="1"/>
</dbReference>
<evidence type="ECO:0000256" key="4">
    <source>
        <dbReference type="ARBA" id="ARBA00023263"/>
    </source>
</evidence>
<reference evidence="7" key="1">
    <citation type="submission" date="2020-12" db="EMBL/GenBank/DDBJ databases">
        <title>Draft genome sequence of Enterobacter spp., Lelliottia spp. and Serratia spp. isolated from drinking water reservoirs and lakes.</title>
        <authorList>
            <person name="Reitter C."/>
            <person name="Neuhaus K."/>
            <person name="Huegler M."/>
        </authorList>
    </citation>
    <scope>NUCLEOTIDE SEQUENCE</scope>
    <source>
        <strain evidence="7">TZW15</strain>
    </source>
</reference>
<dbReference type="GO" id="GO:0009289">
    <property type="term" value="C:pilus"/>
    <property type="evidence" value="ECO:0007669"/>
    <property type="project" value="UniProtKB-SubCell"/>
</dbReference>
<keyword evidence="4" id="KW-0281">Fimbrium</keyword>
<dbReference type="InterPro" id="IPR050263">
    <property type="entry name" value="Bact_Fimbrial_Adh_Pro"/>
</dbReference>
<name>A0AAP2AG20_LELAM</name>
<dbReference type="InterPro" id="IPR036937">
    <property type="entry name" value="Adhesion_dom_fimbrial_sf"/>
</dbReference>
<protein>
    <submittedName>
        <fullName evidence="7">Type 1 fimbrial protein</fullName>
    </submittedName>
</protein>
<dbReference type="GO" id="GO:0043709">
    <property type="term" value="P:cell adhesion involved in single-species biofilm formation"/>
    <property type="evidence" value="ECO:0007669"/>
    <property type="project" value="TreeGrafter"/>
</dbReference>
<proteinExistence type="inferred from homology"/>